<proteinExistence type="predicted"/>
<dbReference type="GO" id="GO:0008171">
    <property type="term" value="F:O-methyltransferase activity"/>
    <property type="evidence" value="ECO:0007669"/>
    <property type="project" value="InterPro"/>
</dbReference>
<accession>A0A840DL72</accession>
<dbReference type="Pfam" id="PF01596">
    <property type="entry name" value="Methyltransf_3"/>
    <property type="match status" value="1"/>
</dbReference>
<keyword evidence="3" id="KW-0949">S-adenosyl-L-methionine</keyword>
<evidence type="ECO:0000313" key="4">
    <source>
        <dbReference type="EMBL" id="MBB4070727.1"/>
    </source>
</evidence>
<keyword evidence="2 4" id="KW-0808">Transferase</keyword>
<evidence type="ECO:0000256" key="2">
    <source>
        <dbReference type="ARBA" id="ARBA00022679"/>
    </source>
</evidence>
<dbReference type="EMBL" id="JACIFD010000001">
    <property type="protein sequence ID" value="MBB4070727.1"/>
    <property type="molecule type" value="Genomic_DNA"/>
</dbReference>
<dbReference type="SUPFAM" id="SSF53335">
    <property type="entry name" value="S-adenosyl-L-methionine-dependent methyltransferases"/>
    <property type="match status" value="1"/>
</dbReference>
<protein>
    <submittedName>
        <fullName evidence="4">Putative O-methyltransferase YrrM</fullName>
    </submittedName>
</protein>
<dbReference type="PANTHER" id="PTHR10509:SF85">
    <property type="entry name" value="O-METHYLTRANSFERASE RV1220C-RELATED"/>
    <property type="match status" value="1"/>
</dbReference>
<dbReference type="RefSeq" id="WP_183304047.1">
    <property type="nucleotide sequence ID" value="NZ_JACIFD010000001.1"/>
</dbReference>
<comment type="caution">
    <text evidence="4">The sequence shown here is derived from an EMBL/GenBank/DDBJ whole genome shotgun (WGS) entry which is preliminary data.</text>
</comment>
<dbReference type="AlphaFoldDB" id="A0A840DL72"/>
<evidence type="ECO:0000256" key="3">
    <source>
        <dbReference type="ARBA" id="ARBA00022691"/>
    </source>
</evidence>
<keyword evidence="5" id="KW-1185">Reference proteome</keyword>
<name>A0A840DL72_9MICO</name>
<reference evidence="4" key="1">
    <citation type="submission" date="2020-08" db="EMBL/GenBank/DDBJ databases">
        <title>Sequencing the genomes of 1000 actinobacteria strains.</title>
        <authorList>
            <person name="Klenk H.-P."/>
        </authorList>
    </citation>
    <scope>NUCLEOTIDE SEQUENCE [LARGE SCALE GENOMIC DNA]</scope>
    <source>
        <strain evidence="4">DSM 27064</strain>
    </source>
</reference>
<sequence>MSKLESNWQFAEQYPVETAAMISARHLSLEYGIEPLSRALAAQVANIAAISRASHICELGTGVGLSGLALLRYNNAHLTSIDIEPEYHRHAKPLFAKAGITPSRLRLIEGDATSVLPRLNHGAYDLVLIDANPGGILNYVEYGLQVIKPGGSLLIPNALRGGNLPNPAARDQVTQEFRDLLNIMVESPAVSASLSPIGNGLLTLTRLA</sequence>
<evidence type="ECO:0000313" key="5">
    <source>
        <dbReference type="Proteomes" id="UP000571183"/>
    </source>
</evidence>
<dbReference type="GO" id="GO:0032259">
    <property type="term" value="P:methylation"/>
    <property type="evidence" value="ECO:0007669"/>
    <property type="project" value="UniProtKB-KW"/>
</dbReference>
<dbReference type="InterPro" id="IPR029063">
    <property type="entry name" value="SAM-dependent_MTases_sf"/>
</dbReference>
<dbReference type="InterPro" id="IPR002935">
    <property type="entry name" value="SAM_O-MeTrfase"/>
</dbReference>
<dbReference type="PANTHER" id="PTHR10509">
    <property type="entry name" value="O-METHYLTRANSFERASE-RELATED"/>
    <property type="match status" value="1"/>
</dbReference>
<keyword evidence="1 4" id="KW-0489">Methyltransferase</keyword>
<dbReference type="InterPro" id="IPR050362">
    <property type="entry name" value="Cation-dep_OMT"/>
</dbReference>
<dbReference type="Gene3D" id="3.40.50.150">
    <property type="entry name" value="Vaccinia Virus protein VP39"/>
    <property type="match status" value="1"/>
</dbReference>
<organism evidence="4 5">
    <name type="scientific">Canibacter oris</name>
    <dbReference type="NCBI Taxonomy" id="1365628"/>
    <lineage>
        <taxon>Bacteria</taxon>
        <taxon>Bacillati</taxon>
        <taxon>Actinomycetota</taxon>
        <taxon>Actinomycetes</taxon>
        <taxon>Micrococcales</taxon>
        <taxon>Microbacteriaceae</taxon>
        <taxon>Canibacter</taxon>
    </lineage>
</organism>
<gene>
    <name evidence="4" type="ORF">F5897_000003</name>
</gene>
<evidence type="ECO:0000256" key="1">
    <source>
        <dbReference type="ARBA" id="ARBA00022603"/>
    </source>
</evidence>
<dbReference type="CDD" id="cd02440">
    <property type="entry name" value="AdoMet_MTases"/>
    <property type="match status" value="1"/>
</dbReference>
<dbReference type="Proteomes" id="UP000571183">
    <property type="component" value="Unassembled WGS sequence"/>
</dbReference>
<dbReference type="PROSITE" id="PS51682">
    <property type="entry name" value="SAM_OMT_I"/>
    <property type="match status" value="1"/>
</dbReference>
<dbReference type="GO" id="GO:0008757">
    <property type="term" value="F:S-adenosylmethionine-dependent methyltransferase activity"/>
    <property type="evidence" value="ECO:0007669"/>
    <property type="project" value="TreeGrafter"/>
</dbReference>